<organism evidence="2 3">
    <name type="scientific">Danionella cerebrum</name>
    <dbReference type="NCBI Taxonomy" id="2873325"/>
    <lineage>
        <taxon>Eukaryota</taxon>
        <taxon>Metazoa</taxon>
        <taxon>Chordata</taxon>
        <taxon>Craniata</taxon>
        <taxon>Vertebrata</taxon>
        <taxon>Euteleostomi</taxon>
        <taxon>Actinopterygii</taxon>
        <taxon>Neopterygii</taxon>
        <taxon>Teleostei</taxon>
        <taxon>Ostariophysi</taxon>
        <taxon>Cypriniformes</taxon>
        <taxon>Danionidae</taxon>
        <taxon>Danioninae</taxon>
        <taxon>Danionella</taxon>
    </lineage>
</organism>
<keyword evidence="3" id="KW-1185">Reference proteome</keyword>
<reference evidence="2 3" key="1">
    <citation type="journal article" date="2019" name="Sci. Data">
        <title>Hybrid genome assembly and annotation of Danionella translucida.</title>
        <authorList>
            <person name="Kadobianskyi M."/>
            <person name="Schulze L."/>
            <person name="Schuelke M."/>
            <person name="Judkewitz B."/>
        </authorList>
    </citation>
    <scope>NUCLEOTIDE SEQUENCE [LARGE SCALE GENOMIC DNA]</scope>
    <source>
        <strain evidence="2 3">Bolton</strain>
    </source>
</reference>
<name>A0A553RE23_9TELE</name>
<evidence type="ECO:0000256" key="1">
    <source>
        <dbReference type="SAM" id="Phobius"/>
    </source>
</evidence>
<evidence type="ECO:0000313" key="2">
    <source>
        <dbReference type="EMBL" id="TRZ00430.1"/>
    </source>
</evidence>
<dbReference type="AlphaFoldDB" id="A0A553RE23"/>
<dbReference type="EMBL" id="SRMA01024425">
    <property type="protein sequence ID" value="TRZ00430.1"/>
    <property type="molecule type" value="Genomic_DNA"/>
</dbReference>
<keyword evidence="1" id="KW-0472">Membrane</keyword>
<protein>
    <submittedName>
        <fullName evidence="2">Uncharacterized protein</fullName>
    </submittedName>
</protein>
<dbReference type="Proteomes" id="UP000316079">
    <property type="component" value="Unassembled WGS sequence"/>
</dbReference>
<keyword evidence="1" id="KW-1133">Transmembrane helix</keyword>
<feature type="transmembrane region" description="Helical" evidence="1">
    <location>
        <begin position="85"/>
        <end position="102"/>
    </location>
</feature>
<comment type="caution">
    <text evidence="2">The sequence shown here is derived from an EMBL/GenBank/DDBJ whole genome shotgun (WGS) entry which is preliminary data.</text>
</comment>
<sequence>MFILFYCIFLCNVIKHSITLNIFFFTTFTTDAKVASCVFVCLTLKLTVGAGDISKRRARKPTGRGLLHCHLSCHSGHWSGSCNPFLVLLLFASAVFLINIFLNI</sequence>
<keyword evidence="1" id="KW-0812">Transmembrane</keyword>
<evidence type="ECO:0000313" key="3">
    <source>
        <dbReference type="Proteomes" id="UP000316079"/>
    </source>
</evidence>
<gene>
    <name evidence="2" type="ORF">DNTS_032829</name>
</gene>
<proteinExistence type="predicted"/>
<accession>A0A553RE23</accession>